<dbReference type="Proteomes" id="UP000814128">
    <property type="component" value="Unassembled WGS sequence"/>
</dbReference>
<reference evidence="1" key="1">
    <citation type="submission" date="2021-02" db="EMBL/GenBank/DDBJ databases">
        <authorList>
            <consortium name="DOE Joint Genome Institute"/>
            <person name="Ahrendt S."/>
            <person name="Looney B.P."/>
            <person name="Miyauchi S."/>
            <person name="Morin E."/>
            <person name="Drula E."/>
            <person name="Courty P.E."/>
            <person name="Chicoki N."/>
            <person name="Fauchery L."/>
            <person name="Kohler A."/>
            <person name="Kuo A."/>
            <person name="Labutti K."/>
            <person name="Pangilinan J."/>
            <person name="Lipzen A."/>
            <person name="Riley R."/>
            <person name="Andreopoulos W."/>
            <person name="He G."/>
            <person name="Johnson J."/>
            <person name="Barry K.W."/>
            <person name="Grigoriev I.V."/>
            <person name="Nagy L."/>
            <person name="Hibbett D."/>
            <person name="Henrissat B."/>
            <person name="Matheny P.B."/>
            <person name="Labbe J."/>
            <person name="Martin F."/>
        </authorList>
    </citation>
    <scope>NUCLEOTIDE SEQUENCE</scope>
    <source>
        <strain evidence="1">EC-137</strain>
    </source>
</reference>
<organism evidence="1 2">
    <name type="scientific">Vararia minispora EC-137</name>
    <dbReference type="NCBI Taxonomy" id="1314806"/>
    <lineage>
        <taxon>Eukaryota</taxon>
        <taxon>Fungi</taxon>
        <taxon>Dikarya</taxon>
        <taxon>Basidiomycota</taxon>
        <taxon>Agaricomycotina</taxon>
        <taxon>Agaricomycetes</taxon>
        <taxon>Russulales</taxon>
        <taxon>Lachnocladiaceae</taxon>
        <taxon>Vararia</taxon>
    </lineage>
</organism>
<protein>
    <submittedName>
        <fullName evidence="1">CHAT domain-containing protein</fullName>
    </submittedName>
</protein>
<feature type="non-terminal residue" evidence="1">
    <location>
        <position position="1"/>
    </location>
</feature>
<evidence type="ECO:0000313" key="1">
    <source>
        <dbReference type="EMBL" id="KAI0033281.1"/>
    </source>
</evidence>
<gene>
    <name evidence="1" type="ORF">K488DRAFT_48046</name>
</gene>
<reference evidence="1" key="2">
    <citation type="journal article" date="2022" name="New Phytol.">
        <title>Evolutionary transition to the ectomycorrhizal habit in the genomes of a hyperdiverse lineage of mushroom-forming fungi.</title>
        <authorList>
            <person name="Looney B."/>
            <person name="Miyauchi S."/>
            <person name="Morin E."/>
            <person name="Drula E."/>
            <person name="Courty P.E."/>
            <person name="Kohler A."/>
            <person name="Kuo A."/>
            <person name="LaButti K."/>
            <person name="Pangilinan J."/>
            <person name="Lipzen A."/>
            <person name="Riley R."/>
            <person name="Andreopoulos W."/>
            <person name="He G."/>
            <person name="Johnson J."/>
            <person name="Nolan M."/>
            <person name="Tritt A."/>
            <person name="Barry K.W."/>
            <person name="Grigoriev I.V."/>
            <person name="Nagy L.G."/>
            <person name="Hibbett D."/>
            <person name="Henrissat B."/>
            <person name="Matheny P.B."/>
            <person name="Labbe J."/>
            <person name="Martin F.M."/>
        </authorList>
    </citation>
    <scope>NUCLEOTIDE SEQUENCE</scope>
    <source>
        <strain evidence="1">EC-137</strain>
    </source>
</reference>
<proteinExistence type="predicted"/>
<keyword evidence="2" id="KW-1185">Reference proteome</keyword>
<dbReference type="EMBL" id="MU273523">
    <property type="protein sequence ID" value="KAI0033281.1"/>
    <property type="molecule type" value="Genomic_DNA"/>
</dbReference>
<accession>A0ACB8QN49</accession>
<name>A0ACB8QN49_9AGAM</name>
<sequence length="174" mass="18775">SSKITVLRDREATPEGVLDALRTCTNAHFACHGKQTGDPSMSALKLAGGQPLTLRKLMATRRSGAHRELAVLSACETATGDADVPDEGIHLAAGMLALGFRGVIGTMWGVHDVDAPKVMKVFYERVVDPETGSPDASRAAWALHEAVQDWRMTMSDPYEASSVLRWSTFIHMGV</sequence>
<evidence type="ECO:0000313" key="2">
    <source>
        <dbReference type="Proteomes" id="UP000814128"/>
    </source>
</evidence>
<comment type="caution">
    <text evidence="1">The sequence shown here is derived from an EMBL/GenBank/DDBJ whole genome shotgun (WGS) entry which is preliminary data.</text>
</comment>